<dbReference type="NCBIfam" id="TIGR01460">
    <property type="entry name" value="HAD-SF-IIA"/>
    <property type="match status" value="1"/>
</dbReference>
<evidence type="ECO:0008006" key="4">
    <source>
        <dbReference type="Google" id="ProtNLM"/>
    </source>
</evidence>
<protein>
    <recommendedName>
        <fullName evidence="4">TIGR01456 family HAD hydrolase</fullName>
    </recommendedName>
</protein>
<dbReference type="InterPro" id="IPR050324">
    <property type="entry name" value="CDP-alcohol_PTase-I"/>
</dbReference>
<dbReference type="Pfam" id="PF13242">
    <property type="entry name" value="Hydrolase_like"/>
    <property type="match status" value="1"/>
</dbReference>
<dbReference type="InterPro" id="IPR023214">
    <property type="entry name" value="HAD_sf"/>
</dbReference>
<keyword evidence="3" id="KW-1185">Reference proteome</keyword>
<dbReference type="FunFam" id="3.40.50.1000:FF:000069">
    <property type="entry name" value="HAD-superfamily subfamily IIA hydrolase"/>
    <property type="match status" value="1"/>
</dbReference>
<dbReference type="InterPro" id="IPR006357">
    <property type="entry name" value="HAD-SF_hydro_IIA"/>
</dbReference>
<feature type="region of interest" description="Disordered" evidence="1">
    <location>
        <begin position="16"/>
        <end position="65"/>
    </location>
</feature>
<proteinExistence type="predicted"/>
<evidence type="ECO:0000256" key="1">
    <source>
        <dbReference type="SAM" id="MobiDB-lite"/>
    </source>
</evidence>
<evidence type="ECO:0000313" key="2">
    <source>
        <dbReference type="EMBL" id="ODV90255.1"/>
    </source>
</evidence>
<dbReference type="Proteomes" id="UP000095023">
    <property type="component" value="Unassembled WGS sequence"/>
</dbReference>
<gene>
    <name evidence="2" type="ORF">CANCADRAFT_31269</name>
</gene>
<dbReference type="AlphaFoldDB" id="A0A1E4TER0"/>
<dbReference type="NCBIfam" id="TIGR01456">
    <property type="entry name" value="CECR5"/>
    <property type="match status" value="1"/>
</dbReference>
<dbReference type="GO" id="GO:0005739">
    <property type="term" value="C:mitochondrion"/>
    <property type="evidence" value="ECO:0007669"/>
    <property type="project" value="TreeGrafter"/>
</dbReference>
<sequence length="431" mass="48794">MTDLLLSPTVSAQDTFLSRRRRDRAASRIRATSASPSPARRAFSMSPASHRRRRSSILAEPGSEMNETLSQYLPRPTPKQAAEPIVGSYALAFDIDGVLMRSGDPIPVAPEALRMLNGDNEYNVRVPYIFVTNGGGKTEEQRCKEFSEKMETPVSPNQFIQGHTPMRELRKKYGTVLVVGGIGEACRQVAEQYGFADVVTPGDILKWNPNVCPFRTLTDEEHKNSRYRDFSQVKIEAILVFADSRDWAADQQIILDLLLSKDGVMGTVSETYEEGPPLYFAHNDFVWATNYDQSRYGMGALQVSISALYKAHTNKELFVTKYGKPNYETFKYANNLLAEWREKIFGHKSDPTTVYFVGDTPESDIQFANKFDDSWHSILVKTGVYQEGTVPKHKPKVIVDNVLEAVKYVLEREHGVHEEEYILEEDEEELD</sequence>
<evidence type="ECO:0000313" key="3">
    <source>
        <dbReference type="Proteomes" id="UP000095023"/>
    </source>
</evidence>
<dbReference type="InterPro" id="IPR036412">
    <property type="entry name" value="HAD-like_sf"/>
</dbReference>
<dbReference type="EMBL" id="KV453842">
    <property type="protein sequence ID" value="ODV90255.1"/>
    <property type="molecule type" value="Genomic_DNA"/>
</dbReference>
<dbReference type="GO" id="GO:0046474">
    <property type="term" value="P:glycerophospholipid biosynthetic process"/>
    <property type="evidence" value="ECO:0007669"/>
    <property type="project" value="TreeGrafter"/>
</dbReference>
<dbReference type="PANTHER" id="PTHR14269">
    <property type="entry name" value="CDP-DIACYLGLYCEROL--GLYCEROL-3-PHOSPHATE 3-PHOSPHATIDYLTRANSFERASE-RELATED"/>
    <property type="match status" value="1"/>
</dbReference>
<organism evidence="2 3">
    <name type="scientific">Tortispora caseinolytica NRRL Y-17796</name>
    <dbReference type="NCBI Taxonomy" id="767744"/>
    <lineage>
        <taxon>Eukaryota</taxon>
        <taxon>Fungi</taxon>
        <taxon>Dikarya</taxon>
        <taxon>Ascomycota</taxon>
        <taxon>Saccharomycotina</taxon>
        <taxon>Trigonopsidomycetes</taxon>
        <taxon>Trigonopsidales</taxon>
        <taxon>Trigonopsidaceae</taxon>
        <taxon>Tortispora</taxon>
    </lineage>
</organism>
<dbReference type="OrthoDB" id="10251048at2759"/>
<reference evidence="3" key="1">
    <citation type="submission" date="2016-02" db="EMBL/GenBank/DDBJ databases">
        <title>Comparative genomics of biotechnologically important yeasts.</title>
        <authorList>
            <consortium name="DOE Joint Genome Institute"/>
            <person name="Riley R."/>
            <person name="Haridas S."/>
            <person name="Wolfe K.H."/>
            <person name="Lopes M.R."/>
            <person name="Hittinger C.T."/>
            <person name="Goker M."/>
            <person name="Salamov A."/>
            <person name="Wisecaver J."/>
            <person name="Long T.M."/>
            <person name="Aerts A.L."/>
            <person name="Barry K."/>
            <person name="Choi C."/>
            <person name="Clum A."/>
            <person name="Coughlan A.Y."/>
            <person name="Deshpande S."/>
            <person name="Douglass A.P."/>
            <person name="Hanson S.J."/>
            <person name="Klenk H.-P."/>
            <person name="Labutti K."/>
            <person name="Lapidus A."/>
            <person name="Lindquist E."/>
            <person name="Lipzen A."/>
            <person name="Meier-Kolthoff J.P."/>
            <person name="Ohm R.A."/>
            <person name="Otillar R.P."/>
            <person name="Pangilinan J."/>
            <person name="Peng Y."/>
            <person name="Rokas A."/>
            <person name="Rosa C.A."/>
            <person name="Scheuner C."/>
            <person name="Sibirny A.A."/>
            <person name="Slot J.C."/>
            <person name="Stielow J.B."/>
            <person name="Sun H."/>
            <person name="Kurtzman C.P."/>
            <person name="Blackwell M."/>
            <person name="Jeffries T.W."/>
            <person name="Grigoriev I.V."/>
        </authorList>
    </citation>
    <scope>NUCLEOTIDE SEQUENCE [LARGE SCALE GENOMIC DNA]</scope>
    <source>
        <strain evidence="3">NRRL Y-17796</strain>
    </source>
</reference>
<dbReference type="InterPro" id="IPR006353">
    <property type="entry name" value="HAD-SF_hydro_IIA_CECR5"/>
</dbReference>
<dbReference type="Pfam" id="PF13344">
    <property type="entry name" value="Hydrolase_6"/>
    <property type="match status" value="1"/>
</dbReference>
<feature type="compositionally biased region" description="Low complexity" evidence="1">
    <location>
        <begin position="28"/>
        <end position="48"/>
    </location>
</feature>
<dbReference type="Gene3D" id="3.40.50.1000">
    <property type="entry name" value="HAD superfamily/HAD-like"/>
    <property type="match status" value="2"/>
</dbReference>
<accession>A0A1E4TER0</accession>
<dbReference type="SUPFAM" id="SSF56784">
    <property type="entry name" value="HAD-like"/>
    <property type="match status" value="1"/>
</dbReference>
<name>A0A1E4TER0_9ASCO</name>
<dbReference type="PANTHER" id="PTHR14269:SF4">
    <property type="entry name" value="CAT EYE SYNDROME CRITICAL REGION PROTEIN 5"/>
    <property type="match status" value="1"/>
</dbReference>